<reference evidence="2" key="1">
    <citation type="journal article" date="2015" name="Nature">
        <title>Complex archaea that bridge the gap between prokaryotes and eukaryotes.</title>
        <authorList>
            <person name="Spang A."/>
            <person name="Saw J.H."/>
            <person name="Jorgensen S.L."/>
            <person name="Zaremba-Niedzwiedzka K."/>
            <person name="Martijn J."/>
            <person name="Lind A.E."/>
            <person name="van Eijk R."/>
            <person name="Schleper C."/>
            <person name="Guy L."/>
            <person name="Ettema T.J."/>
        </authorList>
    </citation>
    <scope>NUCLEOTIDE SEQUENCE</scope>
</reference>
<dbReference type="AlphaFoldDB" id="A0A0F9G9C4"/>
<gene>
    <name evidence="2" type="ORF">LCGC14_1856170</name>
    <name evidence="1" type="ORF">LCGC14_2364200</name>
</gene>
<name>A0A0F9G9C4_9ZZZZ</name>
<proteinExistence type="predicted"/>
<accession>A0A0F9G9C4</accession>
<organism evidence="2">
    <name type="scientific">marine sediment metagenome</name>
    <dbReference type="NCBI Taxonomy" id="412755"/>
    <lineage>
        <taxon>unclassified sequences</taxon>
        <taxon>metagenomes</taxon>
        <taxon>ecological metagenomes</taxon>
    </lineage>
</organism>
<dbReference type="EMBL" id="LAZR01034703">
    <property type="protein sequence ID" value="KKL44589.1"/>
    <property type="molecule type" value="Genomic_DNA"/>
</dbReference>
<dbReference type="EMBL" id="LAZR01018713">
    <property type="protein sequence ID" value="KKL95288.1"/>
    <property type="molecule type" value="Genomic_DNA"/>
</dbReference>
<sequence>MVTYNTAFEQRQYMAISLKAAKFYLEKAAMMPLP</sequence>
<feature type="non-terminal residue" evidence="2">
    <location>
        <position position="34"/>
    </location>
</feature>
<evidence type="ECO:0000313" key="2">
    <source>
        <dbReference type="EMBL" id="KKL95288.1"/>
    </source>
</evidence>
<protein>
    <submittedName>
        <fullName evidence="2">Uncharacterized protein</fullName>
    </submittedName>
</protein>
<evidence type="ECO:0000313" key="1">
    <source>
        <dbReference type="EMBL" id="KKL44589.1"/>
    </source>
</evidence>
<comment type="caution">
    <text evidence="2">The sequence shown here is derived from an EMBL/GenBank/DDBJ whole genome shotgun (WGS) entry which is preliminary data.</text>
</comment>